<dbReference type="EMBL" id="LR797088">
    <property type="protein sequence ID" value="CAB4186236.1"/>
    <property type="molecule type" value="Genomic_DNA"/>
</dbReference>
<evidence type="ECO:0000313" key="5">
    <source>
        <dbReference type="EMBL" id="CAB4186236.1"/>
    </source>
</evidence>
<evidence type="ECO:0000313" key="7">
    <source>
        <dbReference type="EMBL" id="CAB4192206.1"/>
    </source>
</evidence>
<organism evidence="5">
    <name type="scientific">uncultured Caudovirales phage</name>
    <dbReference type="NCBI Taxonomy" id="2100421"/>
    <lineage>
        <taxon>Viruses</taxon>
        <taxon>Duplodnaviria</taxon>
        <taxon>Heunggongvirae</taxon>
        <taxon>Uroviricota</taxon>
        <taxon>Caudoviricetes</taxon>
        <taxon>Peduoviridae</taxon>
        <taxon>Maltschvirus</taxon>
        <taxon>Maltschvirus maltsch</taxon>
    </lineage>
</organism>
<dbReference type="EMBL" id="LR796496">
    <property type="protein sequence ID" value="CAB4148333.1"/>
    <property type="molecule type" value="Genomic_DNA"/>
</dbReference>
<proteinExistence type="predicted"/>
<dbReference type="EMBL" id="LR796910">
    <property type="protein sequence ID" value="CAB4174507.1"/>
    <property type="molecule type" value="Genomic_DNA"/>
</dbReference>
<dbReference type="EMBL" id="LR797145">
    <property type="protein sequence ID" value="CAB4189800.1"/>
    <property type="molecule type" value="Genomic_DNA"/>
</dbReference>
<accession>A0A6J5QUK4</accession>
<evidence type="ECO:0000313" key="1">
    <source>
        <dbReference type="EMBL" id="CAB4148333.1"/>
    </source>
</evidence>
<reference evidence="5" key="1">
    <citation type="submission" date="2020-05" db="EMBL/GenBank/DDBJ databases">
        <authorList>
            <person name="Chiriac C."/>
            <person name="Salcher M."/>
            <person name="Ghai R."/>
            <person name="Kavagutti S V."/>
        </authorList>
    </citation>
    <scope>NUCLEOTIDE SEQUENCE</scope>
</reference>
<evidence type="ECO:0000313" key="6">
    <source>
        <dbReference type="EMBL" id="CAB4189800.1"/>
    </source>
</evidence>
<gene>
    <name evidence="4" type="ORF">UFOVP1036_26</name>
    <name evidence="5" type="ORF">UFOVP1132_41</name>
    <name evidence="6" type="ORF">UFOVP1190_16</name>
    <name evidence="7" type="ORF">UFOVP1248_10</name>
    <name evidence="8" type="ORF">UFOVP1493_77</name>
    <name evidence="10" type="ORF">UFOVP1584_47</name>
    <name evidence="9" type="ORF">UFOVP1635_18</name>
    <name evidence="1" type="ORF">UFOVP521_61</name>
    <name evidence="2" type="ORF">UFOVP856_33</name>
    <name evidence="3" type="ORF">UFOVP967_55</name>
</gene>
<evidence type="ECO:0000313" key="9">
    <source>
        <dbReference type="EMBL" id="CAB4219872.1"/>
    </source>
</evidence>
<dbReference type="EMBL" id="LR798432">
    <property type="protein sequence ID" value="CAB5231268.1"/>
    <property type="molecule type" value="Genomic_DNA"/>
</dbReference>
<evidence type="ECO:0000313" key="10">
    <source>
        <dbReference type="EMBL" id="CAB5231268.1"/>
    </source>
</evidence>
<evidence type="ECO:0000313" key="8">
    <source>
        <dbReference type="EMBL" id="CAB4217742.1"/>
    </source>
</evidence>
<evidence type="ECO:0000313" key="3">
    <source>
        <dbReference type="EMBL" id="CAB4174507.1"/>
    </source>
</evidence>
<dbReference type="EMBL" id="LR797456">
    <property type="protein sequence ID" value="CAB4217742.1"/>
    <property type="molecule type" value="Genomic_DNA"/>
</dbReference>
<dbReference type="EMBL" id="LR797496">
    <property type="protein sequence ID" value="CAB4219872.1"/>
    <property type="molecule type" value="Genomic_DNA"/>
</dbReference>
<dbReference type="EMBL" id="LR797192">
    <property type="protein sequence ID" value="CAB4192206.1"/>
    <property type="molecule type" value="Genomic_DNA"/>
</dbReference>
<evidence type="ECO:0000313" key="2">
    <source>
        <dbReference type="EMBL" id="CAB4167529.1"/>
    </source>
</evidence>
<name>A0A6J5QUK4_9CAUD</name>
<dbReference type="EMBL" id="LR796991">
    <property type="protein sequence ID" value="CAB4180422.1"/>
    <property type="molecule type" value="Genomic_DNA"/>
</dbReference>
<sequence>MEIIIKPEYYRGENFEATDHGRCLEITNYETLQVTVVTGTMYFELRQDLRLAKSAADKTKAMTEEDDLMWRRYMNDAILSDMEKKIEMARAGLVN</sequence>
<evidence type="ECO:0000313" key="4">
    <source>
        <dbReference type="EMBL" id="CAB4180422.1"/>
    </source>
</evidence>
<dbReference type="EMBL" id="LR796811">
    <property type="protein sequence ID" value="CAB4167529.1"/>
    <property type="molecule type" value="Genomic_DNA"/>
</dbReference>
<protein>
    <submittedName>
        <fullName evidence="5">Uncharacterized protein</fullName>
    </submittedName>
</protein>